<dbReference type="AlphaFoldDB" id="A0A1S0TZP3"/>
<evidence type="ECO:0000256" key="1">
    <source>
        <dbReference type="SAM" id="MobiDB-lite"/>
    </source>
</evidence>
<proteinExistence type="predicted"/>
<dbReference type="KEGG" id="loa:LOAG_05604"/>
<sequence>MTVAQAQADGKSGVSNDTKQNNTEIKILKTTEGISKSVDSTIADIESIQKSTKKTSESVDPATTTIETGLLMPNALQKFLRHKVYQQFLEGFHRRFKTAKSMKT</sequence>
<dbReference type="RefSeq" id="XP_003141189.1">
    <property type="nucleotide sequence ID" value="XM_003141141.1"/>
</dbReference>
<evidence type="ECO:0000313" key="2">
    <source>
        <dbReference type="EMBL" id="EFO22881.1"/>
    </source>
</evidence>
<feature type="region of interest" description="Disordered" evidence="1">
    <location>
        <begin position="1"/>
        <end position="24"/>
    </location>
</feature>
<name>A0A1S0TZP3_LOALO</name>
<feature type="compositionally biased region" description="Polar residues" evidence="1">
    <location>
        <begin position="13"/>
        <end position="24"/>
    </location>
</feature>
<protein>
    <submittedName>
        <fullName evidence="2">Uncharacterized protein</fullName>
    </submittedName>
</protein>
<gene>
    <name evidence="2" type="ORF">LOAG_05604</name>
</gene>
<dbReference type="GeneID" id="9943012"/>
<accession>A0A1S0TZP3</accession>
<dbReference type="EMBL" id="JH712067">
    <property type="protein sequence ID" value="EFO22881.1"/>
    <property type="molecule type" value="Genomic_DNA"/>
</dbReference>
<organism evidence="2">
    <name type="scientific">Loa loa</name>
    <name type="common">Eye worm</name>
    <name type="synonym">Filaria loa</name>
    <dbReference type="NCBI Taxonomy" id="7209"/>
    <lineage>
        <taxon>Eukaryota</taxon>
        <taxon>Metazoa</taxon>
        <taxon>Ecdysozoa</taxon>
        <taxon>Nematoda</taxon>
        <taxon>Chromadorea</taxon>
        <taxon>Rhabditida</taxon>
        <taxon>Spirurina</taxon>
        <taxon>Spiruromorpha</taxon>
        <taxon>Filarioidea</taxon>
        <taxon>Onchocercidae</taxon>
        <taxon>Loa</taxon>
    </lineage>
</organism>
<dbReference type="CTD" id="9943012"/>
<dbReference type="InParanoid" id="A0A1S0TZP3"/>
<reference evidence="2" key="1">
    <citation type="submission" date="2012-04" db="EMBL/GenBank/DDBJ databases">
        <title>The Genome Sequence of Loa loa.</title>
        <authorList>
            <consortium name="The Broad Institute Genome Sequencing Platform"/>
            <consortium name="Broad Institute Genome Sequencing Center for Infectious Disease"/>
            <person name="Nutman T.B."/>
            <person name="Fink D.L."/>
            <person name="Russ C."/>
            <person name="Young S."/>
            <person name="Zeng Q."/>
            <person name="Gargeya S."/>
            <person name="Alvarado L."/>
            <person name="Berlin A."/>
            <person name="Chapman S.B."/>
            <person name="Chen Z."/>
            <person name="Freedman E."/>
            <person name="Gellesch M."/>
            <person name="Goldberg J."/>
            <person name="Griggs A."/>
            <person name="Gujja S."/>
            <person name="Heilman E.R."/>
            <person name="Heiman D."/>
            <person name="Howarth C."/>
            <person name="Mehta T."/>
            <person name="Neiman D."/>
            <person name="Pearson M."/>
            <person name="Roberts A."/>
            <person name="Saif S."/>
            <person name="Shea T."/>
            <person name="Shenoy N."/>
            <person name="Sisk P."/>
            <person name="Stolte C."/>
            <person name="Sykes S."/>
            <person name="White J."/>
            <person name="Yandava C."/>
            <person name="Haas B."/>
            <person name="Henn M.R."/>
            <person name="Nusbaum C."/>
            <person name="Birren B."/>
        </authorList>
    </citation>
    <scope>NUCLEOTIDE SEQUENCE [LARGE SCALE GENOMIC DNA]</scope>
</reference>